<evidence type="ECO:0000313" key="2">
    <source>
        <dbReference type="Proteomes" id="UP000028194"/>
    </source>
</evidence>
<dbReference type="Proteomes" id="UP000028194">
    <property type="component" value="Chromosome"/>
</dbReference>
<accession>A0A075MMZ6</accession>
<dbReference type="STRING" id="1459636.NTE_00115"/>
<sequence>MIIMQLKSTQQEEAFANIAAIINRLHKSHGYRIRGHEVHQTRGVMAKTSLPERAKMVSSFCARNGIRYLAYHSPILGRGQNIWEDKWREKVKESLALTIQEAQAVRKEAGLQSKVVIVFHLTSYMPSKEVPRTHKEKIALYEAAEQEFLKFFKSEQDTDGCVLAVENTYPRHDGDSESIGPFHPSELARMEKHGIMTALDLAHYQLYSNYLSRGKGRLAGDLDRERYGRAPFWDQCIKKDLASSLALLHISDASGFEVRGEALPVGSGEIPFADVLGACNSLGRDVRGTIELSCGHLQKGRLQFESARWLLENVPGAFKEA</sequence>
<keyword evidence="2" id="KW-1185">Reference proteome</keyword>
<proteinExistence type="predicted"/>
<dbReference type="HOGENOM" id="CLU_870495_0_0_2"/>
<dbReference type="InterPro" id="IPR036237">
    <property type="entry name" value="Xyl_isomerase-like_sf"/>
</dbReference>
<evidence type="ECO:0008006" key="3">
    <source>
        <dbReference type="Google" id="ProtNLM"/>
    </source>
</evidence>
<dbReference type="EMBL" id="CP007174">
    <property type="protein sequence ID" value="AIF82197.1"/>
    <property type="molecule type" value="Genomic_DNA"/>
</dbReference>
<dbReference type="SUPFAM" id="SSF51658">
    <property type="entry name" value="Xylose isomerase-like"/>
    <property type="match status" value="1"/>
</dbReference>
<organism evidence="1 2">
    <name type="scientific">Candidatus Nitrososphaera evergladensis SR1</name>
    <dbReference type="NCBI Taxonomy" id="1459636"/>
    <lineage>
        <taxon>Archaea</taxon>
        <taxon>Nitrososphaerota</taxon>
        <taxon>Nitrososphaeria</taxon>
        <taxon>Nitrososphaerales</taxon>
        <taxon>Nitrososphaeraceae</taxon>
        <taxon>Nitrososphaera</taxon>
    </lineage>
</organism>
<gene>
    <name evidence="1" type="ORF">NTE_00115</name>
</gene>
<protein>
    <recommendedName>
        <fullName evidence="3">Xylose isomerase-like TIM barrel domain-containing protein</fullName>
    </recommendedName>
</protein>
<evidence type="ECO:0000313" key="1">
    <source>
        <dbReference type="EMBL" id="AIF82197.1"/>
    </source>
</evidence>
<name>A0A075MMZ6_9ARCH</name>
<dbReference type="KEGG" id="nev:NTE_00115"/>
<dbReference type="Gene3D" id="3.20.20.150">
    <property type="entry name" value="Divalent-metal-dependent TIM barrel enzymes"/>
    <property type="match status" value="1"/>
</dbReference>
<dbReference type="AlphaFoldDB" id="A0A075MMZ6"/>
<reference evidence="1 2" key="1">
    <citation type="journal article" date="2014" name="PLoS ONE">
        <title>Genome Sequence of Candidatus Nitrososphaera evergladensis from Group I.1b Enriched from Everglades Soil Reveals Novel Genomic Features of the Ammonia-Oxidizing Archaea.</title>
        <authorList>
            <person name="Zhalnina K.V."/>
            <person name="Dias R."/>
            <person name="Leonard M.T."/>
            <person name="Dorr de Quadros P."/>
            <person name="Camargo F.A."/>
            <person name="Drew J.C."/>
            <person name="Farmerie W.G."/>
            <person name="Daroub S.H."/>
            <person name="Triplett E.W."/>
        </authorList>
    </citation>
    <scope>NUCLEOTIDE SEQUENCE [LARGE SCALE GENOMIC DNA]</scope>
    <source>
        <strain evidence="1 2">SR1</strain>
    </source>
</reference>